<organism evidence="1 2">
    <name type="scientific">Shinella sedimenti</name>
    <dbReference type="NCBI Taxonomy" id="2919913"/>
    <lineage>
        <taxon>Bacteria</taxon>
        <taxon>Pseudomonadati</taxon>
        <taxon>Pseudomonadota</taxon>
        <taxon>Alphaproteobacteria</taxon>
        <taxon>Hyphomicrobiales</taxon>
        <taxon>Rhizobiaceae</taxon>
        <taxon>Shinella</taxon>
    </lineage>
</organism>
<comment type="caution">
    <text evidence="1">The sequence shown here is derived from an EMBL/GenBank/DDBJ whole genome shotgun (WGS) entry which is preliminary data.</text>
</comment>
<dbReference type="Proteomes" id="UP001201844">
    <property type="component" value="Unassembled WGS sequence"/>
</dbReference>
<dbReference type="PANTHER" id="PTHR38785:SF1">
    <property type="entry name" value="HOMOLOG OF VIRK"/>
    <property type="match status" value="1"/>
</dbReference>
<evidence type="ECO:0000313" key="2">
    <source>
        <dbReference type="Proteomes" id="UP001201844"/>
    </source>
</evidence>
<sequence length="345" mass="39495">MHLHSISAIRSSMKGRPFLRTTLTMSTQMFAEHQRRTLIMHQKKLSALPFEGMSPHRERVANPPHAMAWRILTAVSRMRWKRSVLLWMRFAANPPLTLAWWRWMAAFAASRGYPLPHDDLLQKPLSKFLVYGLSGSQRLRLLIDHFTIAETILSRDSMIRLWSGETIDMGEVHGRNDTYSCRLVLADRCGGRHEGAFGIELVRTRDNAALCTVRFTFVRDSAGQGYTFVVGSLQGPRNAKRLMVETTRDLSGLRPKEAVLMVLQGLAAEGNARHFRAISQAKHPILYRRSRRQSMLLSNIDGFWCERCGEPDDTYGFVVPYSQIDRSDRRNASKSQFNRVGELFC</sequence>
<reference evidence="1 2" key="1">
    <citation type="submission" date="2022-02" db="EMBL/GenBank/DDBJ databases">
        <title>Shinella B3.7 sp. nov., isolated from Sediment (Zhairuo Island).</title>
        <authorList>
            <person name="Chen G."/>
        </authorList>
    </citation>
    <scope>NUCLEOTIDE SEQUENCE [LARGE SCALE GENOMIC DNA]</scope>
    <source>
        <strain evidence="1 2">B3.7</strain>
        <plasmid evidence="1">unnamed</plasmid>
    </source>
</reference>
<evidence type="ECO:0000313" key="1">
    <source>
        <dbReference type="EMBL" id="MCJ8150147.1"/>
    </source>
</evidence>
<keyword evidence="2" id="KW-1185">Reference proteome</keyword>
<dbReference type="EMBL" id="JAKVIN010000005">
    <property type="protein sequence ID" value="MCJ8150147.1"/>
    <property type="molecule type" value="Genomic_DNA"/>
</dbReference>
<protein>
    <submittedName>
        <fullName evidence="1">VirK/YbjX family protein</fullName>
    </submittedName>
</protein>
<dbReference type="Pfam" id="PF04393">
    <property type="entry name" value="DUF535"/>
    <property type="match status" value="1"/>
</dbReference>
<name>A0ABT0CNI7_9HYPH</name>
<dbReference type="PANTHER" id="PTHR38785">
    <property type="entry name" value="HOMOLOG OF VIRK"/>
    <property type="match status" value="1"/>
</dbReference>
<gene>
    <name evidence="1" type="ORF">MKI86_13435</name>
</gene>
<keyword evidence="1" id="KW-0614">Plasmid</keyword>
<accession>A0ABT0CNI7</accession>
<geneLocation type="plasmid" evidence="1">
    <name>unnamed</name>
</geneLocation>
<proteinExistence type="predicted"/>
<dbReference type="RefSeq" id="WP_241601416.1">
    <property type="nucleotide sequence ID" value="NZ_JAKVIN010000005.1"/>
</dbReference>
<dbReference type="InterPro" id="IPR007488">
    <property type="entry name" value="DUF535"/>
</dbReference>